<evidence type="ECO:0000313" key="4">
    <source>
        <dbReference type="Proteomes" id="UP000509322"/>
    </source>
</evidence>
<dbReference type="RefSeq" id="WP_024843708.1">
    <property type="nucleotide sequence ID" value="NZ_CP038206.1"/>
</dbReference>
<proteinExistence type="predicted"/>
<sequence length="91" mass="9487">MQEKESCALSLGAAALITLACPVAALADCPVPRAGGRPVEGLEARLKGQGWPVHNVAVEDGCNEVHGKDETGRRVEVPFHPASLAELGMDD</sequence>
<evidence type="ECO:0000313" key="3">
    <source>
        <dbReference type="EMBL" id="QLH12867.1"/>
    </source>
</evidence>
<accession>A0A7H9BNI0</accession>
<feature type="domain" description="PepSY" evidence="2">
    <location>
        <begin position="13"/>
        <end position="84"/>
    </location>
</feature>
<dbReference type="InterPro" id="IPR025711">
    <property type="entry name" value="PepSY"/>
</dbReference>
<organism evidence="3 4">
    <name type="scientific">Paracoccus pantotrophus</name>
    <name type="common">Thiosphaera pantotropha</name>
    <dbReference type="NCBI Taxonomy" id="82367"/>
    <lineage>
        <taxon>Bacteria</taxon>
        <taxon>Pseudomonadati</taxon>
        <taxon>Pseudomonadota</taxon>
        <taxon>Alphaproteobacteria</taxon>
        <taxon>Rhodobacterales</taxon>
        <taxon>Paracoccaceae</taxon>
        <taxon>Paracoccus</taxon>
    </lineage>
</organism>
<dbReference type="AlphaFoldDB" id="A0A7H9BNI0"/>
<protein>
    <submittedName>
        <fullName evidence="3">PepSY domain-containing protein</fullName>
    </submittedName>
</protein>
<evidence type="ECO:0000256" key="1">
    <source>
        <dbReference type="SAM" id="SignalP"/>
    </source>
</evidence>
<dbReference type="EMBL" id="CP058689">
    <property type="protein sequence ID" value="QLH12867.1"/>
    <property type="molecule type" value="Genomic_DNA"/>
</dbReference>
<dbReference type="Proteomes" id="UP000509322">
    <property type="component" value="Chromosome 1"/>
</dbReference>
<gene>
    <name evidence="3" type="ORF">HYQ43_00685</name>
</gene>
<feature type="chain" id="PRO_5028798069" evidence="1">
    <location>
        <begin position="28"/>
        <end position="91"/>
    </location>
</feature>
<feature type="signal peptide" evidence="1">
    <location>
        <begin position="1"/>
        <end position="27"/>
    </location>
</feature>
<reference evidence="3 4" key="1">
    <citation type="submission" date="2020-07" db="EMBL/GenBank/DDBJ databases">
        <title>The complete genome of Paracoccus pantotrophus ACCC 10489.</title>
        <authorList>
            <person name="Si Y."/>
        </authorList>
    </citation>
    <scope>NUCLEOTIDE SEQUENCE [LARGE SCALE GENOMIC DNA]</scope>
    <source>
        <strain evidence="4">ACCC 10489</strain>
    </source>
</reference>
<keyword evidence="1" id="KW-0732">Signal</keyword>
<name>A0A7H9BNI0_PARPN</name>
<dbReference type="Pfam" id="PF13670">
    <property type="entry name" value="PepSY_2"/>
    <property type="match status" value="1"/>
</dbReference>
<dbReference type="PROSITE" id="PS51257">
    <property type="entry name" value="PROKAR_LIPOPROTEIN"/>
    <property type="match status" value="1"/>
</dbReference>
<evidence type="ECO:0000259" key="2">
    <source>
        <dbReference type="Pfam" id="PF13670"/>
    </source>
</evidence>